<evidence type="ECO:0000256" key="1">
    <source>
        <dbReference type="ARBA" id="ARBA00006836"/>
    </source>
</evidence>
<protein>
    <recommendedName>
        <fullName evidence="3">SKA complex subunit 1</fullName>
    </recommendedName>
    <alternativeName>
        <fullName evidence="4">Spindle and kinetochore-associated protein 1</fullName>
    </alternativeName>
</protein>
<dbReference type="FunFam" id="1.10.10.1890:FF:000002">
    <property type="entry name" value="Spindle and kinetochore-associated protein 1"/>
    <property type="match status" value="1"/>
</dbReference>
<evidence type="ECO:0000256" key="3">
    <source>
        <dbReference type="ARBA" id="ARBA00047182"/>
    </source>
</evidence>
<dbReference type="KEGG" id="foc:113213793"/>
<dbReference type="PANTHER" id="PTHR28573:SF1">
    <property type="entry name" value="SPINDLE AND KINETOCHORE-ASSOCIATED PROTEIN 1"/>
    <property type="match status" value="1"/>
</dbReference>
<dbReference type="OrthoDB" id="5962at2759"/>
<evidence type="ECO:0000313" key="8">
    <source>
        <dbReference type="RefSeq" id="XP_026288753.1"/>
    </source>
</evidence>
<gene>
    <name evidence="8" type="primary">LOC113213793</name>
</gene>
<accession>A0A6J1T687</accession>
<dbReference type="GO" id="GO:0008017">
    <property type="term" value="F:microtubule binding"/>
    <property type="evidence" value="ECO:0007669"/>
    <property type="project" value="InterPro"/>
</dbReference>
<evidence type="ECO:0000313" key="7">
    <source>
        <dbReference type="Proteomes" id="UP000504606"/>
    </source>
</evidence>
<keyword evidence="7" id="KW-1185">Reference proteome</keyword>
<evidence type="ECO:0000256" key="5">
    <source>
        <dbReference type="SAM" id="Coils"/>
    </source>
</evidence>
<sequence>MTDVDGGTRSFFVDLDDAEVPSEFLRVFERVENLKCVICLLKGWDEEVAASKDSTVKSLSNARRNIVKIRSIIQAIQENIECLQEERNFAKYQQQKLLYILNNIPDRFNCLVPTQKKGDNNLASVTSSEPSTKEHPSTEQPLRNKTVCNIPEVLFLTLDEFEKTPKYLRGRVTYEKINGFIEVFNKVLTSKYAVFKKKKSTLKKKDADLWNAYFKQELKETKGLYFCVADDFKNLNGCVLDKASLNMLTILRHCGRIRELRTGGILRYVAVF</sequence>
<dbReference type="GO" id="GO:0072686">
    <property type="term" value="C:mitotic spindle"/>
    <property type="evidence" value="ECO:0007669"/>
    <property type="project" value="TreeGrafter"/>
</dbReference>
<dbReference type="GO" id="GO:0051301">
    <property type="term" value="P:cell division"/>
    <property type="evidence" value="ECO:0007669"/>
    <property type="project" value="InterPro"/>
</dbReference>
<feature type="compositionally biased region" description="Polar residues" evidence="6">
    <location>
        <begin position="121"/>
        <end position="130"/>
    </location>
</feature>
<dbReference type="InterPro" id="IPR009829">
    <property type="entry name" value="SKA1"/>
</dbReference>
<evidence type="ECO:0000256" key="6">
    <source>
        <dbReference type="SAM" id="MobiDB-lite"/>
    </source>
</evidence>
<dbReference type="AlphaFoldDB" id="A0A6J1T687"/>
<dbReference type="GO" id="GO:0005876">
    <property type="term" value="C:spindle microtubule"/>
    <property type="evidence" value="ECO:0007669"/>
    <property type="project" value="TreeGrafter"/>
</dbReference>
<dbReference type="GO" id="GO:0000278">
    <property type="term" value="P:mitotic cell cycle"/>
    <property type="evidence" value="ECO:0007669"/>
    <property type="project" value="TreeGrafter"/>
</dbReference>
<dbReference type="PANTHER" id="PTHR28573">
    <property type="entry name" value="SPINDLE AND KINETOCHORE-ASSOCIATED PROTEIN 1"/>
    <property type="match status" value="1"/>
</dbReference>
<dbReference type="GeneID" id="113213793"/>
<name>A0A6J1T687_FRAOC</name>
<keyword evidence="2 5" id="KW-0175">Coiled coil</keyword>
<evidence type="ECO:0000256" key="2">
    <source>
        <dbReference type="ARBA" id="ARBA00023054"/>
    </source>
</evidence>
<dbReference type="InterPro" id="IPR042031">
    <property type="entry name" value="SKA1_MBD_sf"/>
</dbReference>
<evidence type="ECO:0000256" key="4">
    <source>
        <dbReference type="ARBA" id="ARBA00047202"/>
    </source>
</evidence>
<reference evidence="8" key="1">
    <citation type="submission" date="2025-08" db="UniProtKB">
        <authorList>
            <consortium name="RefSeq"/>
        </authorList>
    </citation>
    <scope>IDENTIFICATION</scope>
    <source>
        <tissue evidence="8">Whole organism</tissue>
    </source>
</reference>
<feature type="coiled-coil region" evidence="5">
    <location>
        <begin position="59"/>
        <end position="93"/>
    </location>
</feature>
<organism evidence="7 8">
    <name type="scientific">Frankliniella occidentalis</name>
    <name type="common">Western flower thrips</name>
    <name type="synonym">Euthrips occidentalis</name>
    <dbReference type="NCBI Taxonomy" id="133901"/>
    <lineage>
        <taxon>Eukaryota</taxon>
        <taxon>Metazoa</taxon>
        <taxon>Ecdysozoa</taxon>
        <taxon>Arthropoda</taxon>
        <taxon>Hexapoda</taxon>
        <taxon>Insecta</taxon>
        <taxon>Pterygota</taxon>
        <taxon>Neoptera</taxon>
        <taxon>Paraneoptera</taxon>
        <taxon>Thysanoptera</taxon>
        <taxon>Terebrantia</taxon>
        <taxon>Thripoidea</taxon>
        <taxon>Thripidae</taxon>
        <taxon>Frankliniella</taxon>
    </lineage>
</organism>
<dbReference type="GO" id="GO:0000940">
    <property type="term" value="C:outer kinetochore"/>
    <property type="evidence" value="ECO:0007669"/>
    <property type="project" value="TreeGrafter"/>
</dbReference>
<dbReference type="GO" id="GO:0007059">
    <property type="term" value="P:chromosome segregation"/>
    <property type="evidence" value="ECO:0007669"/>
    <property type="project" value="InterPro"/>
</dbReference>
<dbReference type="Pfam" id="PF07160">
    <property type="entry name" value="SKA1"/>
    <property type="match status" value="1"/>
</dbReference>
<feature type="region of interest" description="Disordered" evidence="6">
    <location>
        <begin position="121"/>
        <end position="142"/>
    </location>
</feature>
<dbReference type="GO" id="GO:0031110">
    <property type="term" value="P:regulation of microtubule polymerization or depolymerization"/>
    <property type="evidence" value="ECO:0007669"/>
    <property type="project" value="TreeGrafter"/>
</dbReference>
<dbReference type="Gene3D" id="1.10.10.1890">
    <property type="entry name" value="Ska1 microtubule binding domain-like"/>
    <property type="match status" value="1"/>
</dbReference>
<dbReference type="Proteomes" id="UP000504606">
    <property type="component" value="Unplaced"/>
</dbReference>
<dbReference type="RefSeq" id="XP_026288753.1">
    <property type="nucleotide sequence ID" value="XM_026432968.2"/>
</dbReference>
<comment type="similarity">
    <text evidence="1">Belongs to the SKA1 family.</text>
</comment>
<proteinExistence type="inferred from homology"/>